<dbReference type="Proteomes" id="UP001211907">
    <property type="component" value="Unassembled WGS sequence"/>
</dbReference>
<evidence type="ECO:0008006" key="3">
    <source>
        <dbReference type="Google" id="ProtNLM"/>
    </source>
</evidence>
<gene>
    <name evidence="1" type="ORF">HK100_004587</name>
</gene>
<sequence length="205" mass="23317">MALPTSTAILAGYSTSVSATNKIEAFLDYTCPFSKRFFDRVYNDVIPWADQEHPGKFAFQFRHQVQPWHPQSTLLHEAAIAVQQIDPSKFLPFSSKLFAVVADRWFDNLAYEKSRSEIYGELATFAEESVGIPREQVLSLLRRKIVEGSKNTGNEVTNVLKLHVRISRQNAIHVSPTVLFNGLIDNNVSSGWDLEQWKAYLTDRL</sequence>
<dbReference type="EMBL" id="JADGJH010000224">
    <property type="protein sequence ID" value="KAJ3133176.1"/>
    <property type="molecule type" value="Genomic_DNA"/>
</dbReference>
<protein>
    <recommendedName>
        <fullName evidence="3">Thioredoxin-like fold domain-containing protein</fullName>
    </recommendedName>
</protein>
<dbReference type="AlphaFoldDB" id="A0AAD5XKV8"/>
<evidence type="ECO:0000313" key="2">
    <source>
        <dbReference type="Proteomes" id="UP001211907"/>
    </source>
</evidence>
<dbReference type="Gene3D" id="3.40.30.10">
    <property type="entry name" value="Glutaredoxin"/>
    <property type="match status" value="1"/>
</dbReference>
<accession>A0AAD5XKV8</accession>
<dbReference type="SUPFAM" id="SSF52833">
    <property type="entry name" value="Thioredoxin-like"/>
    <property type="match status" value="1"/>
</dbReference>
<dbReference type="PANTHER" id="PTHR33875">
    <property type="entry name" value="OS09G0542200 PROTEIN"/>
    <property type="match status" value="1"/>
</dbReference>
<dbReference type="PANTHER" id="PTHR33875:SF2">
    <property type="entry name" value="ACR183CP"/>
    <property type="match status" value="1"/>
</dbReference>
<proteinExistence type="predicted"/>
<organism evidence="1 2">
    <name type="scientific">Physocladia obscura</name>
    <dbReference type="NCBI Taxonomy" id="109957"/>
    <lineage>
        <taxon>Eukaryota</taxon>
        <taxon>Fungi</taxon>
        <taxon>Fungi incertae sedis</taxon>
        <taxon>Chytridiomycota</taxon>
        <taxon>Chytridiomycota incertae sedis</taxon>
        <taxon>Chytridiomycetes</taxon>
        <taxon>Chytridiales</taxon>
        <taxon>Chytriomycetaceae</taxon>
        <taxon>Physocladia</taxon>
    </lineage>
</organism>
<reference evidence="1" key="1">
    <citation type="submission" date="2020-05" db="EMBL/GenBank/DDBJ databases">
        <title>Phylogenomic resolution of chytrid fungi.</title>
        <authorList>
            <person name="Stajich J.E."/>
            <person name="Amses K."/>
            <person name="Simmons R."/>
            <person name="Seto K."/>
            <person name="Myers J."/>
            <person name="Bonds A."/>
            <person name="Quandt C.A."/>
            <person name="Barry K."/>
            <person name="Liu P."/>
            <person name="Grigoriev I."/>
            <person name="Longcore J.E."/>
            <person name="James T.Y."/>
        </authorList>
    </citation>
    <scope>NUCLEOTIDE SEQUENCE</scope>
    <source>
        <strain evidence="1">JEL0513</strain>
    </source>
</reference>
<dbReference type="InterPro" id="IPR036249">
    <property type="entry name" value="Thioredoxin-like_sf"/>
</dbReference>
<evidence type="ECO:0000313" key="1">
    <source>
        <dbReference type="EMBL" id="KAJ3133176.1"/>
    </source>
</evidence>
<keyword evidence="2" id="KW-1185">Reference proteome</keyword>
<name>A0AAD5XKV8_9FUNG</name>
<comment type="caution">
    <text evidence="1">The sequence shown here is derived from an EMBL/GenBank/DDBJ whole genome shotgun (WGS) entry which is preliminary data.</text>
</comment>